<keyword evidence="2" id="KW-0472">Membrane</keyword>
<protein>
    <recommendedName>
        <fullName evidence="3">DUF4220 domain-containing protein</fullName>
    </recommendedName>
</protein>
<feature type="compositionally biased region" description="Basic residues" evidence="1">
    <location>
        <begin position="579"/>
        <end position="593"/>
    </location>
</feature>
<keyword evidence="5" id="KW-1185">Reference proteome</keyword>
<sequence length="641" mass="69058">MNSLFSLVPAFQELWNLWEIHCLILISLCLQVFLFLFAGSRRRSASPVLHTVLWLAYLSADTVAIFVLGHLAVHASQPGHQLMSFWAPFVLVHLGGQETITALSRQDNELWKRHLLSLVSQVGVAGYVVAKASWRDGRLKAAMVLMFISGCFKYAEHILTADAALNSGRVVSLAEDDLLPGILECLCGSLCMHAALPAQLHQATAQHTLGPILVVPPAAPLLFSSSCRTPAPLNLNQPAPVPLRICIASNAPVPTFCVLYRAHLPCLFSFGARTPRFHGWRGWIHPLRRVSKLGGRGEGADNIIVKPGSRNSEELRGRMRVDTDGDVYVPDSEDEESGLQVETVGEGLVDFGGISAAKNGEHIAVGGGPADAIAIGANTVSTDGVDVTAGGMVDVAAEDGTADDVKVAADMRIGEEMHPEVAARPKKVIAHMDPSFRDVFHPVMYSRAGCTQQPFNQLGQRPEISLLEPGNAPPRGPHVWRPPRELLATAPPFSDLASTGPCPRGTELRRGPSSAGVDYGPLAGGEAPQRRHLALRLPLATAHLSSLEPPPQTTNPSAAAAKAAAHGGATKAGDDMRRTRTKTCLRATPRHSTAHAQANPTKRDAKRASSTRQPWRERAWRTRRRTSSRADTAQTRQMTPL</sequence>
<evidence type="ECO:0000259" key="3">
    <source>
        <dbReference type="Pfam" id="PF13968"/>
    </source>
</evidence>
<evidence type="ECO:0000256" key="2">
    <source>
        <dbReference type="SAM" id="Phobius"/>
    </source>
</evidence>
<proteinExistence type="predicted"/>
<name>A0A835AVH4_9POAL</name>
<evidence type="ECO:0000313" key="5">
    <source>
        <dbReference type="Proteomes" id="UP000636709"/>
    </source>
</evidence>
<dbReference type="OrthoDB" id="1689146at2759"/>
<gene>
    <name evidence="4" type="ORF">HU200_049841</name>
</gene>
<evidence type="ECO:0000313" key="4">
    <source>
        <dbReference type="EMBL" id="KAF8671844.1"/>
    </source>
</evidence>
<feature type="transmembrane region" description="Helical" evidence="2">
    <location>
        <begin position="20"/>
        <end position="39"/>
    </location>
</feature>
<evidence type="ECO:0000256" key="1">
    <source>
        <dbReference type="SAM" id="MobiDB-lite"/>
    </source>
</evidence>
<keyword evidence="2" id="KW-1133">Transmembrane helix</keyword>
<accession>A0A835AVH4</accession>
<feature type="region of interest" description="Disordered" evidence="1">
    <location>
        <begin position="545"/>
        <end position="641"/>
    </location>
</feature>
<dbReference type="EMBL" id="JACEFO010002233">
    <property type="protein sequence ID" value="KAF8671844.1"/>
    <property type="molecule type" value="Genomic_DNA"/>
</dbReference>
<organism evidence="4 5">
    <name type="scientific">Digitaria exilis</name>
    <dbReference type="NCBI Taxonomy" id="1010633"/>
    <lineage>
        <taxon>Eukaryota</taxon>
        <taxon>Viridiplantae</taxon>
        <taxon>Streptophyta</taxon>
        <taxon>Embryophyta</taxon>
        <taxon>Tracheophyta</taxon>
        <taxon>Spermatophyta</taxon>
        <taxon>Magnoliopsida</taxon>
        <taxon>Liliopsida</taxon>
        <taxon>Poales</taxon>
        <taxon>Poaceae</taxon>
        <taxon>PACMAD clade</taxon>
        <taxon>Panicoideae</taxon>
        <taxon>Panicodae</taxon>
        <taxon>Paniceae</taxon>
        <taxon>Anthephorinae</taxon>
        <taxon>Digitaria</taxon>
    </lineage>
</organism>
<dbReference type="Pfam" id="PF13968">
    <property type="entry name" value="DUF4220"/>
    <property type="match status" value="1"/>
</dbReference>
<keyword evidence="2" id="KW-0812">Transmembrane</keyword>
<dbReference type="InterPro" id="IPR025315">
    <property type="entry name" value="DUF4220"/>
</dbReference>
<feature type="compositionally biased region" description="Low complexity" evidence="1">
    <location>
        <begin position="558"/>
        <end position="571"/>
    </location>
</feature>
<feature type="compositionally biased region" description="Low complexity" evidence="1">
    <location>
        <begin position="629"/>
        <end position="641"/>
    </location>
</feature>
<reference evidence="4" key="1">
    <citation type="submission" date="2020-07" db="EMBL/GenBank/DDBJ databases">
        <title>Genome sequence and genetic diversity analysis of an under-domesticated orphan crop, white fonio (Digitaria exilis).</title>
        <authorList>
            <person name="Bennetzen J.L."/>
            <person name="Chen S."/>
            <person name="Ma X."/>
            <person name="Wang X."/>
            <person name="Yssel A.E.J."/>
            <person name="Chaluvadi S.R."/>
            <person name="Johnson M."/>
            <person name="Gangashetty P."/>
            <person name="Hamidou F."/>
            <person name="Sanogo M.D."/>
            <person name="Zwaenepoel A."/>
            <person name="Wallace J."/>
            <person name="Van De Peer Y."/>
            <person name="Van Deynze A."/>
        </authorList>
    </citation>
    <scope>NUCLEOTIDE SEQUENCE</scope>
    <source>
        <tissue evidence="4">Leaves</tissue>
    </source>
</reference>
<dbReference type="Proteomes" id="UP000636709">
    <property type="component" value="Unassembled WGS sequence"/>
</dbReference>
<dbReference type="AlphaFoldDB" id="A0A835AVH4"/>
<feature type="region of interest" description="Disordered" evidence="1">
    <location>
        <begin position="490"/>
        <end position="526"/>
    </location>
</feature>
<feature type="domain" description="DUF4220" evidence="3">
    <location>
        <begin position="54"/>
        <end position="165"/>
    </location>
</feature>
<feature type="transmembrane region" description="Helical" evidence="2">
    <location>
        <begin position="51"/>
        <end position="73"/>
    </location>
</feature>
<dbReference type="PANTHER" id="PTHR31325">
    <property type="entry name" value="OS01G0798800 PROTEIN-RELATED"/>
    <property type="match status" value="1"/>
</dbReference>
<comment type="caution">
    <text evidence="4">The sequence shown here is derived from an EMBL/GenBank/DDBJ whole genome shotgun (WGS) entry which is preliminary data.</text>
</comment>